<dbReference type="InterPro" id="IPR000608">
    <property type="entry name" value="UBC"/>
</dbReference>
<feature type="active site" description="Glycyl thioester intermediate" evidence="6">
    <location>
        <position position="90"/>
    </location>
</feature>
<feature type="compositionally biased region" description="Basic and acidic residues" evidence="7">
    <location>
        <begin position="329"/>
        <end position="341"/>
    </location>
</feature>
<dbReference type="GO" id="GO:0005524">
    <property type="term" value="F:ATP binding"/>
    <property type="evidence" value="ECO:0007669"/>
    <property type="project" value="UniProtKB-KW"/>
</dbReference>
<keyword evidence="4" id="KW-0833">Ubl conjugation pathway</keyword>
<dbReference type="SMART" id="SM00212">
    <property type="entry name" value="UBCc"/>
    <property type="match status" value="1"/>
</dbReference>
<name>A0A835M9W6_9MAGN</name>
<evidence type="ECO:0000259" key="8">
    <source>
        <dbReference type="PROSITE" id="PS50127"/>
    </source>
</evidence>
<feature type="domain" description="UBC core" evidence="8">
    <location>
        <begin position="6"/>
        <end position="156"/>
    </location>
</feature>
<evidence type="ECO:0000256" key="3">
    <source>
        <dbReference type="ARBA" id="ARBA00022741"/>
    </source>
</evidence>
<evidence type="ECO:0000313" key="9">
    <source>
        <dbReference type="EMBL" id="KAF9616046.1"/>
    </source>
</evidence>
<feature type="region of interest" description="Disordered" evidence="7">
    <location>
        <begin position="314"/>
        <end position="352"/>
    </location>
</feature>
<dbReference type="Pfam" id="PF00179">
    <property type="entry name" value="UQ_con"/>
    <property type="match status" value="1"/>
</dbReference>
<keyword evidence="3" id="KW-0547">Nucleotide-binding</keyword>
<dbReference type="InterPro" id="IPR016135">
    <property type="entry name" value="UBQ-conjugating_enzyme/RWD"/>
</dbReference>
<gene>
    <name evidence="9" type="ORF">IFM89_028343</name>
</gene>
<evidence type="ECO:0000256" key="7">
    <source>
        <dbReference type="SAM" id="MobiDB-lite"/>
    </source>
</evidence>
<comment type="caution">
    <text evidence="9">The sequence shown here is derived from an EMBL/GenBank/DDBJ whole genome shotgun (WGS) entry which is preliminary data.</text>
</comment>
<organism evidence="9 10">
    <name type="scientific">Coptis chinensis</name>
    <dbReference type="NCBI Taxonomy" id="261450"/>
    <lineage>
        <taxon>Eukaryota</taxon>
        <taxon>Viridiplantae</taxon>
        <taxon>Streptophyta</taxon>
        <taxon>Embryophyta</taxon>
        <taxon>Tracheophyta</taxon>
        <taxon>Spermatophyta</taxon>
        <taxon>Magnoliopsida</taxon>
        <taxon>Ranunculales</taxon>
        <taxon>Ranunculaceae</taxon>
        <taxon>Coptidoideae</taxon>
        <taxon>Coptis</taxon>
    </lineage>
</organism>
<evidence type="ECO:0000256" key="5">
    <source>
        <dbReference type="ARBA" id="ARBA00022840"/>
    </source>
</evidence>
<evidence type="ECO:0000256" key="4">
    <source>
        <dbReference type="ARBA" id="ARBA00022786"/>
    </source>
</evidence>
<reference evidence="9 10" key="1">
    <citation type="submission" date="2020-10" db="EMBL/GenBank/DDBJ databases">
        <title>The Coptis chinensis genome and diversification of protoberbering-type alkaloids.</title>
        <authorList>
            <person name="Wang B."/>
            <person name="Shu S."/>
            <person name="Song C."/>
            <person name="Liu Y."/>
        </authorList>
    </citation>
    <scope>NUCLEOTIDE SEQUENCE [LARGE SCALE GENOMIC DNA]</scope>
    <source>
        <strain evidence="9">HL-2020</strain>
        <tissue evidence="9">Leaf</tissue>
    </source>
</reference>
<dbReference type="SUPFAM" id="SSF54495">
    <property type="entry name" value="UBC-like"/>
    <property type="match status" value="1"/>
</dbReference>
<keyword evidence="2" id="KW-0808">Transferase</keyword>
<dbReference type="GO" id="GO:0061631">
    <property type="term" value="F:ubiquitin conjugating enzyme activity"/>
    <property type="evidence" value="ECO:0007669"/>
    <property type="project" value="UniProtKB-EC"/>
</dbReference>
<dbReference type="PANTHER" id="PTHR24068">
    <property type="entry name" value="UBIQUITIN-CONJUGATING ENZYME E2"/>
    <property type="match status" value="1"/>
</dbReference>
<dbReference type="OrthoDB" id="9978460at2759"/>
<proteinExistence type="predicted"/>
<evidence type="ECO:0000313" key="10">
    <source>
        <dbReference type="Proteomes" id="UP000631114"/>
    </source>
</evidence>
<keyword evidence="10" id="KW-1185">Reference proteome</keyword>
<evidence type="ECO:0000256" key="1">
    <source>
        <dbReference type="ARBA" id="ARBA00012486"/>
    </source>
</evidence>
<dbReference type="AlphaFoldDB" id="A0A835M9W6"/>
<feature type="region of interest" description="Disordered" evidence="7">
    <location>
        <begin position="205"/>
        <end position="236"/>
    </location>
</feature>
<feature type="region of interest" description="Disordered" evidence="7">
    <location>
        <begin position="156"/>
        <end position="175"/>
    </location>
</feature>
<evidence type="ECO:0000256" key="2">
    <source>
        <dbReference type="ARBA" id="ARBA00022679"/>
    </source>
</evidence>
<evidence type="ECO:0000256" key="6">
    <source>
        <dbReference type="PROSITE-ProRule" id="PRU10133"/>
    </source>
</evidence>
<accession>A0A835M9W6</accession>
<feature type="compositionally biased region" description="Polar residues" evidence="7">
    <location>
        <begin position="314"/>
        <end position="324"/>
    </location>
</feature>
<feature type="compositionally biased region" description="Basic and acidic residues" evidence="7">
    <location>
        <begin position="216"/>
        <end position="228"/>
    </location>
</feature>
<sequence length="600" mass="65436">MAQAARQNLRMQKELKLLLTDPPPGVSLPNDPSDLSNINAEMKGPEGTVYADGVFKIKIQIPERYPFQPPNVTFATPIYHPNIDNGGRICLDILKLPPKGAWQPSLNISTVLMSIGLLLSEPNPDDGLMCEASREYKYNSQMFDQKARSFTERYAKSGINGSSSSSGNTPVNPTQNTMVAEDWERRNDDANCNLNRRKLGKVSLKLSLESSVPSQKGDDDDKEDEGHTKNPSLSVKSSTCLSMLQVGIHDEQLPCEDNTNEVGKGSINTSSKKCGSKNKLSLKSSILAQVTASKDKENVLQNPSLQMNSKTFSMASFNPFQPGTGNLVDRQHKEDHEKEADSGSVNQCETKPSGFGGKLSLNSSCPRLSLSNSEGLSSMSSSKSVLTPETDNSDKQPLQVNNDKVKKGATDMSIKKSGICKKLSLETFSTFRSEDYGNKENVPPNCQSTLESRAMISSYSDAQPPYQGHIQAVKLVGQKKSFGMGEKAPMESSCLTQKKDADHKGTLLGAGKLSLPYSRSVGVPSQSMQLPHTRKHGDQIYAAEKAGNSIIKQNKEVESTITEAVIVLDSEDSDEEVQEPRKSRLCIARKPLVGKRKAKA</sequence>
<dbReference type="PROSITE" id="PS00183">
    <property type="entry name" value="UBC_1"/>
    <property type="match status" value="1"/>
</dbReference>
<dbReference type="Gene3D" id="3.10.110.10">
    <property type="entry name" value="Ubiquitin Conjugating Enzyme"/>
    <property type="match status" value="1"/>
</dbReference>
<keyword evidence="5" id="KW-0067">ATP-binding</keyword>
<feature type="compositionally biased region" description="Low complexity" evidence="7">
    <location>
        <begin position="157"/>
        <end position="168"/>
    </location>
</feature>
<dbReference type="Proteomes" id="UP000631114">
    <property type="component" value="Unassembled WGS sequence"/>
</dbReference>
<dbReference type="FunFam" id="3.10.110.10:FF:000041">
    <property type="entry name" value="Ubiquitin-conjugating enzyme E2 T"/>
    <property type="match status" value="1"/>
</dbReference>
<protein>
    <recommendedName>
        <fullName evidence="1">E2 ubiquitin-conjugating enzyme</fullName>
        <ecNumber evidence="1">2.3.2.23</ecNumber>
    </recommendedName>
</protein>
<feature type="compositionally biased region" description="Low complexity" evidence="7">
    <location>
        <begin position="370"/>
        <end position="386"/>
    </location>
</feature>
<feature type="region of interest" description="Disordered" evidence="7">
    <location>
        <begin position="370"/>
        <end position="409"/>
    </location>
</feature>
<dbReference type="EC" id="2.3.2.23" evidence="1"/>
<dbReference type="InterPro" id="IPR023313">
    <property type="entry name" value="UBQ-conjugating_AS"/>
</dbReference>
<dbReference type="CDD" id="cd23805">
    <property type="entry name" value="UBCc_UBE2T"/>
    <property type="match status" value="1"/>
</dbReference>
<dbReference type="EMBL" id="JADFTS010000003">
    <property type="protein sequence ID" value="KAF9616046.1"/>
    <property type="molecule type" value="Genomic_DNA"/>
</dbReference>
<feature type="compositionally biased region" description="Polar residues" evidence="7">
    <location>
        <begin position="387"/>
        <end position="402"/>
    </location>
</feature>
<dbReference type="PROSITE" id="PS50127">
    <property type="entry name" value="UBC_2"/>
    <property type="match status" value="1"/>
</dbReference>